<dbReference type="EMBL" id="JACAGK010000017">
    <property type="protein sequence ID" value="MDM1048104.1"/>
    <property type="molecule type" value="Genomic_DNA"/>
</dbReference>
<evidence type="ECO:0000313" key="2">
    <source>
        <dbReference type="EMBL" id="MDM1048104.1"/>
    </source>
</evidence>
<evidence type="ECO:0000313" key="3">
    <source>
        <dbReference type="Proteomes" id="UP001170954"/>
    </source>
</evidence>
<organism evidence="2 3">
    <name type="scientific">Sphingobacterium hotanense</name>
    <dbReference type="NCBI Taxonomy" id="649196"/>
    <lineage>
        <taxon>Bacteria</taxon>
        <taxon>Pseudomonadati</taxon>
        <taxon>Bacteroidota</taxon>
        <taxon>Sphingobacteriia</taxon>
        <taxon>Sphingobacteriales</taxon>
        <taxon>Sphingobacteriaceae</taxon>
        <taxon>Sphingobacterium</taxon>
    </lineage>
</organism>
<proteinExistence type="predicted"/>
<feature type="domain" description="DUF4987" evidence="1">
    <location>
        <begin position="202"/>
        <end position="269"/>
    </location>
</feature>
<name>A0ABT7NLK7_9SPHI</name>
<keyword evidence="3" id="KW-1185">Reference proteome</keyword>
<evidence type="ECO:0000259" key="1">
    <source>
        <dbReference type="Pfam" id="PF16377"/>
    </source>
</evidence>
<reference evidence="2" key="1">
    <citation type="submission" date="2020-06" db="EMBL/GenBank/DDBJ databases">
        <authorList>
            <person name="Dong N."/>
        </authorList>
    </citation>
    <scope>NUCLEOTIDE SEQUENCE</scope>
    <source>
        <strain evidence="2">R1692</strain>
    </source>
</reference>
<accession>A0ABT7NLK7</accession>
<dbReference type="Pfam" id="PF16377">
    <property type="entry name" value="DUF4987"/>
    <property type="match status" value="1"/>
</dbReference>
<dbReference type="InterPro" id="IPR032271">
    <property type="entry name" value="DUF4987"/>
</dbReference>
<dbReference type="Pfam" id="PF14135">
    <property type="entry name" value="DUF4302"/>
    <property type="match status" value="1"/>
</dbReference>
<comment type="caution">
    <text evidence="2">The sequence shown here is derived from an EMBL/GenBank/DDBJ whole genome shotgun (WGS) entry which is preliminary data.</text>
</comment>
<gene>
    <name evidence="2" type="ORF">HX018_07630</name>
</gene>
<sequence length="364" mass="40646">MLAKFKEGKVELASELTTNKVNAGTSQTSTYTFVSDNGPVLSFDSYNPILHYYSEASPFSPDGLGGDYEFIMESVTAEKIVMRGKKFGNTIVMRPLGEEKDFVAYVNEVKELKNIFSKLMRFDIQTAGGTTGGAINLDQSKWYNTESPDEVTYYAVSDEGIDLQFSVTLDGKEYDSFIFNKDTKTFQARGNSAITIKSVRLEYADIPGSYKLTYISNRGSKSEIVTIAAKEEGKSYTLTSETFIRPIQLDYENGNLIFKPQNLGRTPDGSSGNLWLTVGYEMNLLGYISQTYQNTPEHIMGGLWMQGTREKPSLTVMSQYTKPGIFGASPMKFLGLHKIVGSTKTFYDNKDGVNFLYNIKLVKQ</sequence>
<dbReference type="RefSeq" id="WP_286651056.1">
    <property type="nucleotide sequence ID" value="NZ_JACAGK010000017.1"/>
</dbReference>
<protein>
    <submittedName>
        <fullName evidence="2">DUF4302 domain-containing protein</fullName>
    </submittedName>
</protein>
<reference evidence="2" key="2">
    <citation type="journal article" date="2022" name="Sci. Total Environ.">
        <title>Prevalence, transmission, and molecular epidemiology of tet(X)-positive bacteria among humans, animals, and environmental niches in China: An epidemiological, and genomic-based study.</title>
        <authorList>
            <person name="Dong N."/>
            <person name="Zeng Y."/>
            <person name="Cai C."/>
            <person name="Sun C."/>
            <person name="Lu J."/>
            <person name="Liu C."/>
            <person name="Zhou H."/>
            <person name="Sun Q."/>
            <person name="Shu L."/>
            <person name="Wang H."/>
            <person name="Wang Y."/>
            <person name="Wang S."/>
            <person name="Wu C."/>
            <person name="Chan E.W."/>
            <person name="Chen G."/>
            <person name="Shen Z."/>
            <person name="Chen S."/>
            <person name="Zhang R."/>
        </authorList>
    </citation>
    <scope>NUCLEOTIDE SEQUENCE</scope>
    <source>
        <strain evidence="2">R1692</strain>
    </source>
</reference>
<dbReference type="InterPro" id="IPR025396">
    <property type="entry name" value="DUF4302"/>
</dbReference>
<dbReference type="Proteomes" id="UP001170954">
    <property type="component" value="Unassembled WGS sequence"/>
</dbReference>